<reference evidence="2" key="1">
    <citation type="submission" date="2016-10" db="EMBL/GenBank/DDBJ databases">
        <authorList>
            <person name="Varghese N."/>
            <person name="Submissions S."/>
        </authorList>
    </citation>
    <scope>NUCLEOTIDE SEQUENCE [LARGE SCALE GENOMIC DNA]</scope>
    <source>
        <strain evidence="2">DSM 44718</strain>
    </source>
</reference>
<dbReference type="STRING" id="137265.SAMN05421684_6067"/>
<organism evidence="1 2">
    <name type="scientific">Asanoa ishikariensis</name>
    <dbReference type="NCBI Taxonomy" id="137265"/>
    <lineage>
        <taxon>Bacteria</taxon>
        <taxon>Bacillati</taxon>
        <taxon>Actinomycetota</taxon>
        <taxon>Actinomycetes</taxon>
        <taxon>Micromonosporales</taxon>
        <taxon>Micromonosporaceae</taxon>
        <taxon>Asanoa</taxon>
    </lineage>
</organism>
<name>A0A1H3TN30_9ACTN</name>
<dbReference type="EMBL" id="FNQB01000003">
    <property type="protein sequence ID" value="SDZ51520.1"/>
    <property type="molecule type" value="Genomic_DNA"/>
</dbReference>
<accession>A0A1H3TN30</accession>
<proteinExistence type="predicted"/>
<protein>
    <submittedName>
        <fullName evidence="1">Uncharacterized protein</fullName>
    </submittedName>
</protein>
<sequence length="141" mass="15994">MDSQLVGFWSSDWGYDSAMEDEWLVLRADGTGWRAYLRPWYTSATLFRWALSGPGTLRVDTYREVVLDEWDGREDLAVTRVDQTLEVAYRTEQGTRPLLDSPVSLLTVDLPFLDLGGAYAFADPEEPRRDFLHSAGIQSAV</sequence>
<evidence type="ECO:0000313" key="1">
    <source>
        <dbReference type="EMBL" id="SDZ51520.1"/>
    </source>
</evidence>
<gene>
    <name evidence="1" type="ORF">SAMN05421684_6067</name>
</gene>
<dbReference type="AlphaFoldDB" id="A0A1H3TN30"/>
<dbReference type="RefSeq" id="WP_090799991.1">
    <property type="nucleotide sequence ID" value="NZ_BOND01000001.1"/>
</dbReference>
<keyword evidence="2" id="KW-1185">Reference proteome</keyword>
<dbReference type="Proteomes" id="UP000199632">
    <property type="component" value="Unassembled WGS sequence"/>
</dbReference>
<evidence type="ECO:0000313" key="2">
    <source>
        <dbReference type="Proteomes" id="UP000199632"/>
    </source>
</evidence>
<dbReference type="OrthoDB" id="3623124at2"/>